<dbReference type="Proteomes" id="UP001181693">
    <property type="component" value="Unassembled WGS sequence"/>
</dbReference>
<feature type="domain" description="CCDC92/74 N-terminal" evidence="4">
    <location>
        <begin position="7"/>
        <end position="45"/>
    </location>
</feature>
<evidence type="ECO:0000313" key="5">
    <source>
        <dbReference type="EMBL" id="DBA34260.1"/>
    </source>
</evidence>
<comment type="caution">
    <text evidence="5">The sequence shown here is derived from an EMBL/GenBank/DDBJ whole genome shotgun (WGS) entry which is preliminary data.</text>
</comment>
<evidence type="ECO:0000256" key="3">
    <source>
        <dbReference type="SAM" id="MobiDB-lite"/>
    </source>
</evidence>
<accession>A0AAV3BAG6</accession>
<evidence type="ECO:0000313" key="6">
    <source>
        <dbReference type="Proteomes" id="UP001181693"/>
    </source>
</evidence>
<protein>
    <recommendedName>
        <fullName evidence="4">CCDC92/74 N-terminal domain-containing protein</fullName>
    </recommendedName>
</protein>
<dbReference type="EMBL" id="DYDO01000001">
    <property type="protein sequence ID" value="DBA34260.1"/>
    <property type="molecule type" value="Genomic_DNA"/>
</dbReference>
<feature type="region of interest" description="Disordered" evidence="3">
    <location>
        <begin position="230"/>
        <end position="304"/>
    </location>
</feature>
<dbReference type="Pfam" id="PF14916">
    <property type="entry name" value="CCDC92"/>
    <property type="match status" value="1"/>
</dbReference>
<dbReference type="PANTHER" id="PTHR14882:SF3">
    <property type="entry name" value="COILED-COIL DOMAIN CONTAINING 92B"/>
    <property type="match status" value="1"/>
</dbReference>
<gene>
    <name evidence="5" type="ORF">GDO54_001838</name>
</gene>
<keyword evidence="6" id="KW-1185">Reference proteome</keyword>
<evidence type="ECO:0000256" key="1">
    <source>
        <dbReference type="ARBA" id="ARBA00023054"/>
    </source>
</evidence>
<organism evidence="5 6">
    <name type="scientific">Pyxicephalus adspersus</name>
    <name type="common">African bullfrog</name>
    <dbReference type="NCBI Taxonomy" id="30357"/>
    <lineage>
        <taxon>Eukaryota</taxon>
        <taxon>Metazoa</taxon>
        <taxon>Chordata</taxon>
        <taxon>Craniata</taxon>
        <taxon>Vertebrata</taxon>
        <taxon>Euteleostomi</taxon>
        <taxon>Amphibia</taxon>
        <taxon>Batrachia</taxon>
        <taxon>Anura</taxon>
        <taxon>Neobatrachia</taxon>
        <taxon>Ranoidea</taxon>
        <taxon>Pyxicephalidae</taxon>
        <taxon>Pyxicephalinae</taxon>
        <taxon>Pyxicephalus</taxon>
    </lineage>
</organism>
<proteinExistence type="predicted"/>
<feature type="compositionally biased region" description="Basic and acidic residues" evidence="3">
    <location>
        <begin position="236"/>
        <end position="245"/>
    </location>
</feature>
<dbReference type="InterPro" id="IPR039496">
    <property type="entry name" value="CCDC92/74_N"/>
</dbReference>
<dbReference type="AlphaFoldDB" id="A0AAV3BAG6"/>
<feature type="coiled-coil region" evidence="2">
    <location>
        <begin position="61"/>
        <end position="88"/>
    </location>
</feature>
<evidence type="ECO:0000259" key="4">
    <source>
        <dbReference type="Pfam" id="PF14916"/>
    </source>
</evidence>
<name>A0AAV3BAG6_PYXAD</name>
<reference evidence="5" key="1">
    <citation type="thesis" date="2020" institute="ProQuest LLC" country="789 East Eisenhower Parkway, Ann Arbor, MI, USA">
        <title>Comparative Genomics and Chromosome Evolution.</title>
        <authorList>
            <person name="Mudd A.B."/>
        </authorList>
    </citation>
    <scope>NUCLEOTIDE SEQUENCE</scope>
    <source>
        <strain evidence="5">1538</strain>
        <tissue evidence="5">Blood</tissue>
    </source>
</reference>
<sequence>METQPLEQQIQSVERNIAFLKKEQLELLHDLHLEILRLQKHCTDMNALINALICLFSDQIELEMEEKCRILEARYNEKEKLNLHLKKELYHRENRVAALRSKLREKEKRFLEEVKKRSHRVTILNTDLHKQTEAAAYLSFQLHSIKQKQQSPQHSNQVSSFPFDLSVVKQPSHEGKTKRRVHKYHGSWRAECSASKDLARDSFPGEQITSYDELEPMPDPALFLYPKKYLHHHRQRPEPKSHSVEKNGPGHVGGAMALGSQWSEKLSSDNEDTPPTIPVVKAKLPKSERGKRRALARQDSRDSE</sequence>
<dbReference type="InterPro" id="IPR040370">
    <property type="entry name" value="CCDC74A/CCDC74B/CCDC92"/>
</dbReference>
<keyword evidence="1 2" id="KW-0175">Coiled coil</keyword>
<dbReference type="PANTHER" id="PTHR14882">
    <property type="entry name" value="COILED-COIL DOMAIN-CONTAINING 74A"/>
    <property type="match status" value="1"/>
</dbReference>
<evidence type="ECO:0000256" key="2">
    <source>
        <dbReference type="SAM" id="Coils"/>
    </source>
</evidence>